<proteinExistence type="evidence at transcript level"/>
<sequence>MIQTNDFFPFGQMWSVSSLLDFTPLTEAQKKHLTLVYATLAASALVTAAGAALPIQYLNIHTTILLVVCLGTMLYVRHAPHDTGSYEKTSSVDRMIALGIMAFAQGLLLRETVYFMMLVKPEIVTTALFATIATFTCFTLGSLVISARMVLYIGGMAFSLFFYLFLVSLANIFIGSSFVSSAVDVGVLVACCGFVIFNTQLAIKEFNNGSHDYLSHAVLLYSDLIQMFVQYMMIMYKKEERKDKKKNKPRPLFENY</sequence>
<feature type="transmembrane region" description="Helical" evidence="6">
    <location>
        <begin position="181"/>
        <end position="201"/>
    </location>
</feature>
<dbReference type="PANTHER" id="PTHR23291:SF32">
    <property type="entry name" value="BAX INHIBITOR 1"/>
    <property type="match status" value="1"/>
</dbReference>
<evidence type="ECO:0000256" key="3">
    <source>
        <dbReference type="ARBA" id="ARBA00022692"/>
    </source>
</evidence>
<reference evidence="8" key="2">
    <citation type="submission" date="2007-08" db="EMBL/GenBank/DDBJ databases">
        <authorList>
            <person name="Nene V."/>
        </authorList>
    </citation>
    <scope>NUCLEOTIDE SEQUENCE</scope>
    <source>
        <strain evidence="8">T2Bo</strain>
    </source>
</reference>
<dbReference type="GeneID" id="5476908"/>
<dbReference type="eggNOG" id="KOG1629">
    <property type="taxonomic scope" value="Eukaryota"/>
</dbReference>
<dbReference type="PANTHER" id="PTHR23291">
    <property type="entry name" value="BAX INHIBITOR-RELATED"/>
    <property type="match status" value="1"/>
</dbReference>
<keyword evidence="9" id="KW-1185">Reference proteome</keyword>
<comment type="subcellular location">
    <subcellularLocation>
        <location evidence="1">Membrane</location>
        <topology evidence="1">Multi-pass membrane protein</topology>
    </subcellularLocation>
</comment>
<evidence type="ECO:0000313" key="9">
    <source>
        <dbReference type="Proteomes" id="UP000002173"/>
    </source>
</evidence>
<keyword evidence="5 6" id="KW-0472">Membrane</keyword>
<dbReference type="VEuPathDB" id="PiroplasmaDB:BBOV_I000430"/>
<dbReference type="EMBL" id="AK442245">
    <property type="protein sequence ID" value="BAN66039.1"/>
    <property type="molecule type" value="mRNA"/>
</dbReference>
<feature type="transmembrane region" description="Helical" evidence="6">
    <location>
        <begin position="34"/>
        <end position="53"/>
    </location>
</feature>
<feature type="transmembrane region" description="Helical" evidence="6">
    <location>
        <begin position="151"/>
        <end position="174"/>
    </location>
</feature>
<reference evidence="7" key="3">
    <citation type="journal article" date="2014" name="BMC Genomics">
        <title>The Babesia bovis gene and promoter model: an update from full-length EST analysis.</title>
        <authorList>
            <person name="Yamagishi J."/>
            <person name="Wakaguri H."/>
            <person name="Yokoyama N."/>
            <person name="Yamashita R."/>
            <person name="Suzuki Y."/>
            <person name="Xuan X."/>
            <person name="Igarashi I."/>
        </authorList>
    </citation>
    <scope>NUCLEOTIDE SEQUENCE</scope>
    <source>
        <strain evidence="7">Texas</strain>
    </source>
</reference>
<reference evidence="8 9" key="1">
    <citation type="journal article" date="2007" name="PLoS Pathog.">
        <title>Genome sequence of Babesia bovis and comparative analysis of apicomplexan hemoprotozoa.</title>
        <authorList>
            <person name="Brayton K.A."/>
            <person name="Lau A.O.T."/>
            <person name="Herndon D.R."/>
            <person name="Hannick L."/>
            <person name="Kappmeyer L.S."/>
            <person name="Berens S.J."/>
            <person name="Bidwell S.L."/>
            <person name="Brown W.C."/>
            <person name="Crabtree J."/>
            <person name="Fadrosh D."/>
            <person name="Feldblum T."/>
            <person name="Forberger H.A."/>
            <person name="Haas B.J."/>
            <person name="Howell J.M."/>
            <person name="Khouri H."/>
            <person name="Koo H."/>
            <person name="Mann D.J."/>
            <person name="Norimine J."/>
            <person name="Paulsen I.T."/>
            <person name="Radune D."/>
            <person name="Ren Q."/>
            <person name="Smith R.K. Jr."/>
            <person name="Suarez C.E."/>
            <person name="White O."/>
            <person name="Wortman J.R."/>
            <person name="Knowles D.P. Jr."/>
            <person name="McElwain T.F."/>
            <person name="Nene V.M."/>
        </authorList>
    </citation>
    <scope>NUCLEOTIDE SEQUENCE [LARGE SCALE GENOMIC DNA]</scope>
    <source>
        <strain evidence="8">T2Bo</strain>
    </source>
</reference>
<accession>A7AX64</accession>
<protein>
    <submittedName>
        <fullName evidence="8">Bax inhibitor-1, putative</fullName>
    </submittedName>
</protein>
<keyword evidence="4 6" id="KW-1133">Transmembrane helix</keyword>
<name>A7AX64_BABBO</name>
<evidence type="ECO:0000256" key="2">
    <source>
        <dbReference type="ARBA" id="ARBA00010350"/>
    </source>
</evidence>
<dbReference type="STRING" id="5865.A7AX64"/>
<evidence type="ECO:0000313" key="8">
    <source>
        <dbReference type="EMBL" id="EDO05137.1"/>
    </source>
</evidence>
<dbReference type="AlphaFoldDB" id="A7AX64"/>
<dbReference type="OMA" id="SRDFIMH"/>
<evidence type="ECO:0000256" key="1">
    <source>
        <dbReference type="ARBA" id="ARBA00004141"/>
    </source>
</evidence>
<dbReference type="EMBL" id="AAXT01000006">
    <property type="protein sequence ID" value="EDO05137.1"/>
    <property type="molecule type" value="Genomic_DNA"/>
</dbReference>
<evidence type="ECO:0000313" key="7">
    <source>
        <dbReference type="EMBL" id="BAN66039.1"/>
    </source>
</evidence>
<gene>
    <name evidence="7 8" type="ORF">BBOV_I000430</name>
</gene>
<reference evidence="9" key="5">
    <citation type="journal article" date="2021" name="Int. J. Parasitol.">
        <title>Comparative analysis of gene expression between Babesia bovis blood stages and kinetes allowed by improved genome annotation.</title>
        <authorList>
            <person name="Ueti M.W."/>
            <person name="Johnson W.C."/>
            <person name="Kappmeyer L.S."/>
            <person name="Herndon D.R."/>
            <person name="Mousel M.R."/>
            <person name="Reif K.E."/>
            <person name="Taus N.S."/>
            <person name="Ifeonu O.O."/>
            <person name="Silva J.C."/>
            <person name="Suarez C.E."/>
            <person name="Brayton K.A."/>
        </authorList>
    </citation>
    <scope>NUCLEOTIDE SEQUENCE [LARGE SCALE GENOMIC DNA]</scope>
</reference>
<feature type="transmembrane region" description="Helical" evidence="6">
    <location>
        <begin position="58"/>
        <end position="76"/>
    </location>
</feature>
<feature type="transmembrane region" description="Helical" evidence="6">
    <location>
        <begin position="96"/>
        <end position="116"/>
    </location>
</feature>
<dbReference type="KEGG" id="bbo:BBOV_I000430"/>
<dbReference type="GO" id="GO:0016020">
    <property type="term" value="C:membrane"/>
    <property type="evidence" value="ECO:0007669"/>
    <property type="project" value="UniProtKB-SubCell"/>
</dbReference>
<dbReference type="FunCoup" id="A7AX64">
    <property type="interactions" value="7"/>
</dbReference>
<organism evidence="8 9">
    <name type="scientific">Babesia bovis</name>
    <dbReference type="NCBI Taxonomy" id="5865"/>
    <lineage>
        <taxon>Eukaryota</taxon>
        <taxon>Sar</taxon>
        <taxon>Alveolata</taxon>
        <taxon>Apicomplexa</taxon>
        <taxon>Aconoidasida</taxon>
        <taxon>Piroplasmida</taxon>
        <taxon>Babesiidae</taxon>
        <taxon>Babesia</taxon>
    </lineage>
</organism>
<evidence type="ECO:0000256" key="4">
    <source>
        <dbReference type="ARBA" id="ARBA00022989"/>
    </source>
</evidence>
<evidence type="ECO:0000256" key="5">
    <source>
        <dbReference type="ARBA" id="ARBA00023136"/>
    </source>
</evidence>
<dbReference type="Pfam" id="PF01027">
    <property type="entry name" value="Bax1-I"/>
    <property type="match status" value="1"/>
</dbReference>
<dbReference type="Proteomes" id="UP000002173">
    <property type="component" value="Unassembled WGS sequence"/>
</dbReference>
<keyword evidence="3 6" id="KW-0812">Transmembrane</keyword>
<evidence type="ECO:0000256" key="6">
    <source>
        <dbReference type="RuleBase" id="RU004379"/>
    </source>
</evidence>
<dbReference type="RefSeq" id="XP_001608705.1">
    <property type="nucleotide sequence ID" value="XM_001608655.1"/>
</dbReference>
<feature type="transmembrane region" description="Helical" evidence="6">
    <location>
        <begin position="123"/>
        <end position="145"/>
    </location>
</feature>
<dbReference type="InterPro" id="IPR006214">
    <property type="entry name" value="Bax_inhibitor_1-related"/>
</dbReference>
<reference evidence="9" key="4">
    <citation type="journal article" date="2020" name="Data Brief">
        <title>Transcriptome dataset of Babesia bovis life stages within vertebrate and invertebrate hosts.</title>
        <authorList>
            <person name="Ueti M.W."/>
            <person name="Johnson W.C."/>
            <person name="Kappmeyer L.S."/>
            <person name="Herndon D.R."/>
            <person name="Mousel M.R."/>
            <person name="Reif K.E."/>
            <person name="Taus N.S."/>
            <person name="Ifeonu O.O."/>
            <person name="Silva J.C."/>
            <person name="Suarez C.E."/>
            <person name="Brayton K.A."/>
        </authorList>
    </citation>
    <scope>NUCLEOTIDE SEQUENCE [LARGE SCALE GENOMIC DNA]</scope>
</reference>
<feature type="transmembrane region" description="Helical" evidence="6">
    <location>
        <begin position="213"/>
        <end position="236"/>
    </location>
</feature>
<comment type="similarity">
    <text evidence="2 6">Belongs to the BI1 family.</text>
</comment>